<dbReference type="InterPro" id="IPR022602">
    <property type="entry name" value="DUF2813"/>
</dbReference>
<gene>
    <name evidence="1" type="ORF">JCM19232_311</name>
</gene>
<protein>
    <submittedName>
        <fullName evidence="1">ATP-dependent endonuclease of the OLD family</fullName>
    </submittedName>
</protein>
<dbReference type="EMBL" id="BBSA01000001">
    <property type="protein sequence ID" value="GAM59978.1"/>
    <property type="molecule type" value="Genomic_DNA"/>
</dbReference>
<evidence type="ECO:0000313" key="1">
    <source>
        <dbReference type="EMBL" id="GAM59978.1"/>
    </source>
</evidence>
<dbReference type="GO" id="GO:0004519">
    <property type="term" value="F:endonuclease activity"/>
    <property type="evidence" value="ECO:0007669"/>
    <property type="project" value="UniProtKB-KW"/>
</dbReference>
<keyword evidence="1" id="KW-0540">Nuclease</keyword>
<reference evidence="1 2" key="1">
    <citation type="submission" date="2015-01" db="EMBL/GenBank/DDBJ databases">
        <title>Vibrio sp. C5 JCM 19232 whole genome shotgun sequence.</title>
        <authorList>
            <person name="Sawabe T."/>
            <person name="Meirelles P."/>
            <person name="Feng G."/>
            <person name="Sayaka M."/>
            <person name="Hattori M."/>
            <person name="Ohkuma M."/>
        </authorList>
    </citation>
    <scope>NUCLEOTIDE SEQUENCE [LARGE SCALE GENOMIC DNA]</scope>
    <source>
        <strain evidence="1 2">JCM19232</strain>
    </source>
</reference>
<dbReference type="SUPFAM" id="SSF52540">
    <property type="entry name" value="P-loop containing nucleoside triphosphate hydrolases"/>
    <property type="match status" value="1"/>
</dbReference>
<evidence type="ECO:0000313" key="2">
    <source>
        <dbReference type="Proteomes" id="UP000031670"/>
    </source>
</evidence>
<dbReference type="PANTHER" id="PTHR32182:SF19">
    <property type="entry name" value="HOMOLOGY WITH RECF PROTEIN"/>
    <property type="match status" value="1"/>
</dbReference>
<keyword evidence="1" id="KW-0378">Hydrolase</keyword>
<proteinExistence type="predicted"/>
<dbReference type="AlphaFoldDB" id="A0A0B8P9Y3"/>
<dbReference type="Gene3D" id="3.40.50.300">
    <property type="entry name" value="P-loop containing nucleotide triphosphate hydrolases"/>
    <property type="match status" value="1"/>
</dbReference>
<sequence>MQLERIEVSGFRGIKRLSLPFDDLTTLIGENTWGKSSLLDALSVALPTNGQPYEFEMRDFHVDYAISHPQTQHLQIVLKLRANSQSELKSGRYRKIKPIWNQDNGDKAFIIYRLSASMVGHKITTHYAFLDEQGEPKLLHHSIKLAQELMQLHPVIRLRDSRRFQRVEASDLPNSRIERRIKNTCRRLLAHPGLVSKEEMKSSFKTMHDLVDHYFSYKSHSRHDPRSARDGIFSSGGVRSGAKHLSLSQLLTKLRTNRLAYC</sequence>
<name>A0A0B8P9Y3_9VIBR</name>
<dbReference type="Proteomes" id="UP000031670">
    <property type="component" value="Unassembled WGS sequence"/>
</dbReference>
<accession>A0A0B8P9Y3</accession>
<dbReference type="Pfam" id="PF11398">
    <property type="entry name" value="DUF2813"/>
    <property type="match status" value="1"/>
</dbReference>
<dbReference type="InterPro" id="IPR027417">
    <property type="entry name" value="P-loop_NTPase"/>
</dbReference>
<organism evidence="1 2">
    <name type="scientific">Vibrio ishigakensis</name>
    <dbReference type="NCBI Taxonomy" id="1481914"/>
    <lineage>
        <taxon>Bacteria</taxon>
        <taxon>Pseudomonadati</taxon>
        <taxon>Pseudomonadota</taxon>
        <taxon>Gammaproteobacteria</taxon>
        <taxon>Vibrionales</taxon>
        <taxon>Vibrionaceae</taxon>
        <taxon>Vibrio</taxon>
    </lineage>
</organism>
<dbReference type="GO" id="GO:0000731">
    <property type="term" value="P:DNA synthesis involved in DNA repair"/>
    <property type="evidence" value="ECO:0007669"/>
    <property type="project" value="TreeGrafter"/>
</dbReference>
<reference evidence="1 2" key="2">
    <citation type="submission" date="2015-01" db="EMBL/GenBank/DDBJ databases">
        <authorList>
            <consortium name="NBRP consortium"/>
            <person name="Sawabe T."/>
            <person name="Meirelles P."/>
            <person name="Feng G."/>
            <person name="Sayaka M."/>
            <person name="Hattori M."/>
            <person name="Ohkuma M."/>
        </authorList>
    </citation>
    <scope>NUCLEOTIDE SEQUENCE [LARGE SCALE GENOMIC DNA]</scope>
    <source>
        <strain evidence="1 2">JCM19232</strain>
    </source>
</reference>
<comment type="caution">
    <text evidence="1">The sequence shown here is derived from an EMBL/GenBank/DDBJ whole genome shotgun (WGS) entry which is preliminary data.</text>
</comment>
<keyword evidence="1" id="KW-0255">Endonuclease</keyword>
<dbReference type="GO" id="GO:0006302">
    <property type="term" value="P:double-strand break repair"/>
    <property type="evidence" value="ECO:0007669"/>
    <property type="project" value="TreeGrafter"/>
</dbReference>
<dbReference type="PANTHER" id="PTHR32182">
    <property type="entry name" value="DNA REPLICATION AND REPAIR PROTEIN RECF"/>
    <property type="match status" value="1"/>
</dbReference>